<dbReference type="SUPFAM" id="SSF53474">
    <property type="entry name" value="alpha/beta-Hydrolases"/>
    <property type="match status" value="1"/>
</dbReference>
<keyword evidence="4" id="KW-1185">Reference proteome</keyword>
<dbReference type="InterPro" id="IPR022742">
    <property type="entry name" value="Hydrolase_4"/>
</dbReference>
<evidence type="ECO:0000313" key="4">
    <source>
        <dbReference type="Proteomes" id="UP000219669"/>
    </source>
</evidence>
<dbReference type="Pfam" id="PF12146">
    <property type="entry name" value="Hydrolase_4"/>
    <property type="match status" value="1"/>
</dbReference>
<proteinExistence type="predicted"/>
<dbReference type="AlphaFoldDB" id="A0A286EGS8"/>
<evidence type="ECO:0000259" key="1">
    <source>
        <dbReference type="Pfam" id="PF12146"/>
    </source>
</evidence>
<dbReference type="PANTHER" id="PTHR11614">
    <property type="entry name" value="PHOSPHOLIPASE-RELATED"/>
    <property type="match status" value="1"/>
</dbReference>
<dbReference type="SUPFAM" id="SSF53335">
    <property type="entry name" value="S-adenosyl-L-methionine-dependent methyltransferases"/>
    <property type="match status" value="1"/>
</dbReference>
<evidence type="ECO:0000259" key="2">
    <source>
        <dbReference type="Pfam" id="PF12147"/>
    </source>
</evidence>
<protein>
    <submittedName>
        <fullName evidence="3">Lysophospholipase, alpha-beta hydrolase superfamily</fullName>
    </submittedName>
</protein>
<sequence>MEQQLTFIGADGSPLFYRYRPAAQGDNQRAIVLFHRGHEHSQRMMFVYEELGLTDFACFAWDARGHGNSQGERGDSPSIGTSVADVDCFIKHIQREHGIAPENICVIAQSVGAVLVSGWLNDYAPRIRCAILASPAFKVKLYVPLARPALRLAYALRGNFFVNSYVKSHYLTHDPQRQQSYDNDPLIARAISVRILLGLYDLSQRIVANAHAITTPIQLLISGSDFVVHHAPQHDFYNNLGSHIKERHVFEGFYHDTLGEHNRAQVFEKMRQFIEQRFAQPVQVVDVTKNHLASPSRVLADKLAMPLSPYSWRGAYWAIQGAVIRLGAKFSYGLQTGVVTGFDSGSTLDYVYRNQARGENAFGDWIDRIYLNAVGWRGIRQRKANMEQAIQLASEKLRAANKKVHVLDIAAGHGRYILDAFAHGVLPDSIRLRDYSSLNVQAGKKMIEERGLAHIATFEEADAFNRDNYKKLKPRPTLGIVSGLHELFDDNDLVLQSLKGFGEAIAKGGYLIYTNQPHHPQQELIARALTSHKAGRPNWVMRCRSQQEIDQLVELAGFRKIQQWIDENGIFTVSLAVKGEEIAAGSLNHAPNEQFVNNSDTTVNW</sequence>
<dbReference type="InterPro" id="IPR051044">
    <property type="entry name" value="MAG_DAG_Lipase"/>
</dbReference>
<gene>
    <name evidence="3" type="ORF">SAMN02746062_01994</name>
</gene>
<dbReference type="InterPro" id="IPR029063">
    <property type="entry name" value="SAM-dependent_MTases_sf"/>
</dbReference>
<organism evidence="3 4">
    <name type="scientific">Alysiella filiformis DSM 16848</name>
    <dbReference type="NCBI Taxonomy" id="1120981"/>
    <lineage>
        <taxon>Bacteria</taxon>
        <taxon>Pseudomonadati</taxon>
        <taxon>Pseudomonadota</taxon>
        <taxon>Betaproteobacteria</taxon>
        <taxon>Neisseriales</taxon>
        <taxon>Neisseriaceae</taxon>
        <taxon>Alysiella</taxon>
    </lineage>
</organism>
<dbReference type="InterPro" id="IPR029058">
    <property type="entry name" value="AB_hydrolase_fold"/>
</dbReference>
<feature type="domain" description="Serine aminopeptidase S33" evidence="1">
    <location>
        <begin position="27"/>
        <end position="261"/>
    </location>
</feature>
<dbReference type="GO" id="GO:0016787">
    <property type="term" value="F:hydrolase activity"/>
    <property type="evidence" value="ECO:0007669"/>
    <property type="project" value="UniProtKB-KW"/>
</dbReference>
<dbReference type="OrthoDB" id="9806902at2"/>
<dbReference type="InterPro" id="IPR022744">
    <property type="entry name" value="MeTrfase_dom_put"/>
</dbReference>
<dbReference type="Pfam" id="PF12147">
    <property type="entry name" value="Methyltransf_20"/>
    <property type="match status" value="1"/>
</dbReference>
<feature type="domain" description="Methyltransferase" evidence="2">
    <location>
        <begin position="270"/>
        <end position="578"/>
    </location>
</feature>
<name>A0A286EGS8_9NEIS</name>
<accession>A0A286EGS8</accession>
<evidence type="ECO:0000313" key="3">
    <source>
        <dbReference type="EMBL" id="SOD70130.1"/>
    </source>
</evidence>
<dbReference type="EMBL" id="OCNF01000022">
    <property type="protein sequence ID" value="SOD70130.1"/>
    <property type="molecule type" value="Genomic_DNA"/>
</dbReference>
<keyword evidence="3" id="KW-0378">Hydrolase</keyword>
<dbReference type="Gene3D" id="3.40.50.150">
    <property type="entry name" value="Vaccinia Virus protein VP39"/>
    <property type="match status" value="1"/>
</dbReference>
<dbReference type="FunFam" id="3.40.50.1820:FF:000201">
    <property type="entry name" value="Alpha/beta fold hydrolase"/>
    <property type="match status" value="1"/>
</dbReference>
<dbReference type="Proteomes" id="UP000219669">
    <property type="component" value="Unassembled WGS sequence"/>
</dbReference>
<dbReference type="Gene3D" id="3.40.50.1820">
    <property type="entry name" value="alpha/beta hydrolase"/>
    <property type="match status" value="1"/>
</dbReference>
<reference evidence="3 4" key="1">
    <citation type="submission" date="2017-09" db="EMBL/GenBank/DDBJ databases">
        <authorList>
            <person name="Ehlers B."/>
            <person name="Leendertz F.H."/>
        </authorList>
    </citation>
    <scope>NUCLEOTIDE SEQUENCE [LARGE SCALE GENOMIC DNA]</scope>
    <source>
        <strain evidence="3 4">DSM 16848</strain>
    </source>
</reference>